<evidence type="ECO:0000313" key="5">
    <source>
        <dbReference type="Proteomes" id="UP000237911"/>
    </source>
</evidence>
<evidence type="ECO:0000256" key="3">
    <source>
        <dbReference type="SAM" id="Phobius"/>
    </source>
</evidence>
<reference evidence="4 5" key="1">
    <citation type="submission" date="2018-02" db="EMBL/GenBank/DDBJ databases">
        <title>Draft genome sequence of Mycobacterium virginiense isolated from mud of a swine farm in Japan.</title>
        <authorList>
            <person name="Ohya K."/>
        </authorList>
    </citation>
    <scope>NUCLEOTIDE SEQUENCE [LARGE SCALE GENOMIC DNA]</scope>
    <source>
        <strain evidence="4 5">GF75</strain>
    </source>
</reference>
<keyword evidence="2 3" id="KW-0472">Membrane</keyword>
<dbReference type="Proteomes" id="UP000237911">
    <property type="component" value="Unassembled WGS sequence"/>
</dbReference>
<organism evidence="4 5">
    <name type="scientific">Mycolicibacter virginiensis</name>
    <dbReference type="NCBI Taxonomy" id="1795032"/>
    <lineage>
        <taxon>Bacteria</taxon>
        <taxon>Bacillati</taxon>
        <taxon>Actinomycetota</taxon>
        <taxon>Actinomycetes</taxon>
        <taxon>Mycobacteriales</taxon>
        <taxon>Mycobacteriaceae</taxon>
        <taxon>Mycolicibacter</taxon>
    </lineage>
</organism>
<accession>A0A9X7NXP9</accession>
<keyword evidence="5" id="KW-1185">Reference proteome</keyword>
<comment type="caution">
    <text evidence="4">The sequence shown here is derived from an EMBL/GenBank/DDBJ whole genome shotgun (WGS) entry which is preliminary data.</text>
</comment>
<comment type="subcellular location">
    <subcellularLocation>
        <location evidence="1">Membrane</location>
    </subcellularLocation>
</comment>
<protein>
    <submittedName>
        <fullName evidence="4">Mammalian cell entry protein</fullName>
    </submittedName>
</protein>
<keyword evidence="3" id="KW-1133">Transmembrane helix</keyword>
<dbReference type="PANTHER" id="PTHR37042">
    <property type="entry name" value="OUTER MEMBRANE PROTEIN RV1973"/>
    <property type="match status" value="1"/>
</dbReference>
<feature type="transmembrane region" description="Helical" evidence="3">
    <location>
        <begin position="12"/>
        <end position="36"/>
    </location>
</feature>
<dbReference type="AlphaFoldDB" id="A0A9X7NXP9"/>
<dbReference type="EMBL" id="PUEV01000085">
    <property type="protein sequence ID" value="PQM51191.1"/>
    <property type="molecule type" value="Genomic_DNA"/>
</dbReference>
<keyword evidence="3" id="KW-0812">Transmembrane</keyword>
<dbReference type="GO" id="GO:0016020">
    <property type="term" value="C:membrane"/>
    <property type="evidence" value="ECO:0007669"/>
    <property type="project" value="UniProtKB-SubCell"/>
</dbReference>
<proteinExistence type="predicted"/>
<sequence>MAGRQPMTRRWIWLAVLAGVLAAFVGFGAAAGSLYWSRVETRGEQAARSELVRLTADEIPKVLGYEYKTVERSLTETYPMFTGDYRREFEARAVNEIIPQAREKQLVNQVDVVGVGAMAARRTSGSVLVFVNRTVTGKSKEKYYEGSRLRVDFRKIDRKWLISNIVPI</sequence>
<gene>
    <name evidence="4" type="ORF">C5U48_16525</name>
</gene>
<evidence type="ECO:0000256" key="2">
    <source>
        <dbReference type="ARBA" id="ARBA00023136"/>
    </source>
</evidence>
<name>A0A9X7NXP9_9MYCO</name>
<evidence type="ECO:0000313" key="4">
    <source>
        <dbReference type="EMBL" id="PQM51191.1"/>
    </source>
</evidence>
<dbReference type="PANTHER" id="PTHR37042:SF4">
    <property type="entry name" value="OUTER MEMBRANE PROTEIN RV1973"/>
    <property type="match status" value="1"/>
</dbReference>
<evidence type="ECO:0000256" key="1">
    <source>
        <dbReference type="ARBA" id="ARBA00004370"/>
    </source>
</evidence>